<proteinExistence type="inferred from homology"/>
<comment type="subcellular location">
    <subcellularLocation>
        <location evidence="1">Cell membrane</location>
        <topology evidence="1">Multi-pass membrane protein</topology>
    </subcellularLocation>
    <subcellularLocation>
        <location evidence="23">Postsynaptic cell membrane</location>
    </subcellularLocation>
    <subcellularLocation>
        <location evidence="24">Postsynaptic density</location>
    </subcellularLocation>
</comment>
<feature type="disulfide bond" evidence="27">
    <location>
        <begin position="1472"/>
        <end position="1529"/>
    </location>
</feature>
<evidence type="ECO:0000256" key="25">
    <source>
        <dbReference type="PIRSR" id="PIRSR601508-1"/>
    </source>
</evidence>
<keyword evidence="5" id="KW-0813">Transport</keyword>
<evidence type="ECO:0000256" key="27">
    <source>
        <dbReference type="PIRSR" id="PIRSR601508-3"/>
    </source>
</evidence>
<dbReference type="SUPFAM" id="SSF53850">
    <property type="entry name" value="Periplasmic binding protein-like II"/>
    <property type="match status" value="1"/>
</dbReference>
<dbReference type="Proteomes" id="UP000466442">
    <property type="component" value="Unassembled WGS sequence"/>
</dbReference>
<evidence type="ECO:0000256" key="7">
    <source>
        <dbReference type="ARBA" id="ARBA00022553"/>
    </source>
</evidence>
<keyword evidence="21" id="KW-0407">Ion channel</keyword>
<feature type="transmembrane region" description="Helical" evidence="28">
    <location>
        <begin position="1544"/>
        <end position="1568"/>
    </location>
</feature>
<keyword evidence="20" id="KW-1071">Ligand-gated ion channel</keyword>
<dbReference type="Pfam" id="PF00060">
    <property type="entry name" value="Lig_chan"/>
    <property type="match status" value="1"/>
</dbReference>
<evidence type="ECO:0000256" key="21">
    <source>
        <dbReference type="ARBA" id="ARBA00023303"/>
    </source>
</evidence>
<dbReference type="Pfam" id="PF21052">
    <property type="entry name" value="EFR3_ARM"/>
    <property type="match status" value="1"/>
</dbReference>
<evidence type="ECO:0000256" key="28">
    <source>
        <dbReference type="SAM" id="Phobius"/>
    </source>
</evidence>
<evidence type="ECO:0000313" key="31">
    <source>
        <dbReference type="EMBL" id="KAF6212639.1"/>
    </source>
</evidence>
<evidence type="ECO:0000256" key="4">
    <source>
        <dbReference type="ARBA" id="ARBA00015895"/>
    </source>
</evidence>
<evidence type="ECO:0000256" key="3">
    <source>
        <dbReference type="ARBA" id="ARBA00011106"/>
    </source>
</evidence>
<keyword evidence="8 28" id="KW-0812">Transmembrane</keyword>
<dbReference type="InterPro" id="IPR019594">
    <property type="entry name" value="Glu/Gly-bd"/>
</dbReference>
<comment type="function">
    <text evidence="22">NMDA receptor subtype of glutamate-gated ion channels with high calcium permeability and voltage-dependent sensitivity to magnesium. Mediated by glycine. This protein plays a key role in synaptic plasticity, synaptogenesis, excitotoxicity, memory acquisition and learning. It mediates neuronal functions in glutamate neurotransmission. Is involved in the cell surface targeting of NMDA receptors. Plays a role in associative learning and in long-term memory consolidation.</text>
</comment>
<dbReference type="SUPFAM" id="SSF53822">
    <property type="entry name" value="Periplasmic binding protein-like I"/>
    <property type="match status" value="1"/>
</dbReference>
<dbReference type="FunFam" id="3.40.190.10:FF:000010">
    <property type="entry name" value="glutamate receptor ionotropic, NMDA 1 isoform X1"/>
    <property type="match status" value="1"/>
</dbReference>
<dbReference type="GO" id="GO:0045211">
    <property type="term" value="C:postsynaptic membrane"/>
    <property type="evidence" value="ECO:0007669"/>
    <property type="project" value="UniProtKB-SubCell"/>
</dbReference>
<sequence>MGKKKIPSVFKPKHKRLVDKIYGTQRGSNEVTLQNMDKLIYYSINYPEKVNKVSTYFHDKIMKQIKKRKYQHIDVSLQAMDVLLSSSPTQSYNLYAEHFLVVASQLLGTNDQRLQDVATRSMEKFSFIKEETPFYHGCYEILIDQYSSICKGEETTRVIGARGLHAIVRKIALEELAENIWKPVHMNKIVSGLLHCMSQSRISSSGDGLDLDQCGLEAEKCISDLMSTASFGQVSSVLNSVYSYLDEQNLWGERIFTNYVYKLVMTSIQSRYWHAIVINAISHLEQQANAPVTTRRNELKVLCTMLELIKSRALGPLMFDYLVFLFEETSRITSGKESNPQELLYAQDLMDCLESSSSHLAEFESLEVMVFITEKILEPKKEVSVDIMFRCLYTVALCYKNRFPMPMYKPLIFLISETPTTEMGQIIFHTLLDVHGNLATVDLPSYNVMLRNKPHCRGNMFLVRTYDLEIYAAVLKAIESADVVKPSHAKIVYRTLLTMSAYQEPSTILNFIACMYVLQGMACTKNMSSSDRAGLLIGSLGLFVAVSDLTEQNSLSDYGRELIAHREIHAPGMTLNTHKLKYSADFSACCLLETHSINCRLRNTETLSLQTIEPIIEELRDKLKTSVRIEGESNVPNGDALTSFYEDNIPNIRSIPEDLTVEAMKRVLAAPIEESRKTRAAKIKEMKTRYATCTLEDIASSLKDPEYEKNHEVFRSIIDGRPEPGGLFRMWTLVLFASLASSALGGSSINPTYFNIGGVLSNNKSYTDFEEIIKHLNFDSSYVPRGVTYYATAILIDENPIRTAINVCKSLIAHRVYAVVVSHPLTGELSPAAVSYTSGFYHIPVIGISSRDSAFSDKNIHVSFLRTVPPYSHQADVWVELLKHFNYMKIIFIHSSDTDGRAILGRFQTTSQRHEDDVEIKVQVESVIEFESGLDNYTMNLQEMKYAQARVFLLYANKRDAGVIYRDAAAMNMTDVGYVWIVTEQALETVNTPVGTIGLKLVHATNEKAHIMDSIYVLASALRDMNNTRNITEAPKDCDNSGSIWETGKSLFEFIRKQVLLRGSTGKVAFDDNGDRINAEYDVINVQSATGKHLSVGNFLYNSETDRMRLKVLDHKIVWPGKSKNKPEGFILPTHLKVLTIEEKPFVYVRQLKEEEQCAADEIVCPHFNNTNPEEGQVYCCKGFCMDLLKELAKTINFTFDLALSPDGQFGNYVIKNVTGGKKEWTGLIGELVSEKADMIVAPLTINPERAEFIEFSKPFKYQGITILEKKPSRSSTLVSFLQPFSNTLWILVMVSVHVVALVLYLLDRFSPFGRFKLANSDGTEEDALNLSSAIWFAWGVLLNSGIGEGTPRSFSARVLGMVWAGFAMIIVASYTANLAAFLVLERPKTKLSGINDARLRNTMDNLTCATVKGSAVDMYFRRQVELSNMYRTMEANNYDTAEEAIRDVKIGKLMAFIWDSSRLDFEAAQDCELVTAGELFGRSGYGIGLQKGSPWADAVTLAILDFHESGIMESLDNKWILQGNLQQCEQFEKTPNTLGLKNMAGVFILVAVGILGGIGLIIIEMAYKKHQIKKQKKMELARHAADKWRGVIEKRKTLRATIAGQRRLKANGISETGVSLSVEALPRGVLDLPSPVRAWPGNCPIRQRAPSDNPLQQA</sequence>
<reference evidence="31" key="1">
    <citation type="journal article" date="2021" name="Mol. Ecol. Resour.">
        <title>Apolygus lucorum genome provides insights into omnivorousness and mesophyll feeding.</title>
        <authorList>
            <person name="Liu Y."/>
            <person name="Liu H."/>
            <person name="Wang H."/>
            <person name="Huang T."/>
            <person name="Liu B."/>
            <person name="Yang B."/>
            <person name="Yin L."/>
            <person name="Li B."/>
            <person name="Zhang Y."/>
            <person name="Zhang S."/>
            <person name="Jiang F."/>
            <person name="Zhang X."/>
            <person name="Ren Y."/>
            <person name="Wang B."/>
            <person name="Wang S."/>
            <person name="Lu Y."/>
            <person name="Wu K."/>
            <person name="Fan W."/>
            <person name="Wang G."/>
        </authorList>
    </citation>
    <scope>NUCLEOTIDE SEQUENCE</scope>
    <source>
        <strain evidence="31">12Hb</strain>
    </source>
</reference>
<dbReference type="Gene3D" id="3.40.50.2300">
    <property type="match status" value="2"/>
</dbReference>
<feature type="binding site" evidence="25">
    <location>
        <position position="1250"/>
    </location>
    <ligand>
        <name>L-glutamate</name>
        <dbReference type="ChEBI" id="CHEBI:29985"/>
    </ligand>
</feature>
<dbReference type="EMBL" id="WIXP02000004">
    <property type="protein sequence ID" value="KAF6212639.1"/>
    <property type="molecule type" value="Genomic_DNA"/>
</dbReference>
<dbReference type="CDD" id="cd13719">
    <property type="entry name" value="PBP2_iGluR_NMDA_Nr1"/>
    <property type="match status" value="1"/>
</dbReference>
<dbReference type="Pfam" id="PF10562">
    <property type="entry name" value="CaM_bdg_C0"/>
    <property type="match status" value="1"/>
</dbReference>
<dbReference type="FunFam" id="3.40.190.10:FF:000177">
    <property type="entry name" value="Glutamate [NMDA] receptor subunit 1"/>
    <property type="match status" value="1"/>
</dbReference>
<evidence type="ECO:0000256" key="17">
    <source>
        <dbReference type="ARBA" id="ARBA00023170"/>
    </source>
</evidence>
<dbReference type="GO" id="GO:0014069">
    <property type="term" value="C:postsynaptic density"/>
    <property type="evidence" value="ECO:0007669"/>
    <property type="project" value="UniProtKB-SubCell"/>
</dbReference>
<evidence type="ECO:0000256" key="12">
    <source>
        <dbReference type="ARBA" id="ARBA00022989"/>
    </source>
</evidence>
<dbReference type="InterPro" id="IPR049873">
    <property type="entry name" value="NMDA1-like_N"/>
</dbReference>
<feature type="site" description="Interaction with the cone snail toxin Con-ikot-ikot" evidence="26">
    <location>
        <position position="1422"/>
    </location>
</feature>
<dbReference type="Gene3D" id="3.40.190.10">
    <property type="entry name" value="Periplasmic binding protein-like II"/>
    <property type="match status" value="2"/>
</dbReference>
<keyword evidence="17" id="KW-0675">Receptor</keyword>
<feature type="binding site" evidence="25">
    <location>
        <position position="1245"/>
    </location>
    <ligand>
        <name>L-glutamate</name>
        <dbReference type="ChEBI" id="CHEBI:29985"/>
    </ligand>
</feature>
<keyword evidence="32" id="KW-1185">Reference proteome</keyword>
<dbReference type="InterPro" id="IPR001320">
    <property type="entry name" value="Iontro_rcpt_C"/>
</dbReference>
<dbReference type="GO" id="GO:0035235">
    <property type="term" value="P:ionotropic glutamate receptor signaling pathway"/>
    <property type="evidence" value="ECO:0007669"/>
    <property type="project" value="UniProtKB-ARBA"/>
</dbReference>
<keyword evidence="16 27" id="KW-1015">Disulfide bond</keyword>
<keyword evidence="10" id="KW-0106">Calcium</keyword>
<dbReference type="InterPro" id="IPR018882">
    <property type="entry name" value="CaM-bd_C0_NMDA_rcpt_NR1"/>
</dbReference>
<dbReference type="CDD" id="cd06379">
    <property type="entry name" value="PBP1_iGluR_NMDA_NR1"/>
    <property type="match status" value="1"/>
</dbReference>
<dbReference type="PANTHER" id="PTHR18966">
    <property type="entry name" value="IONOTROPIC GLUTAMATE RECEPTOR"/>
    <property type="match status" value="1"/>
</dbReference>
<dbReference type="PRINTS" id="PR00177">
    <property type="entry name" value="NMDARECEPTOR"/>
</dbReference>
<feature type="transmembrane region" description="Helical" evidence="28">
    <location>
        <begin position="1289"/>
        <end position="1307"/>
    </location>
</feature>
<evidence type="ECO:0000256" key="2">
    <source>
        <dbReference type="ARBA" id="ARBA00008685"/>
    </source>
</evidence>
<name>A0A8S9XVQ6_APOLU</name>
<evidence type="ECO:0000256" key="11">
    <source>
        <dbReference type="ARBA" id="ARBA00022842"/>
    </source>
</evidence>
<dbReference type="GO" id="GO:0017146">
    <property type="term" value="C:NMDA selective glutamate receptor complex"/>
    <property type="evidence" value="ECO:0007669"/>
    <property type="project" value="UniProtKB-ARBA"/>
</dbReference>
<feature type="transmembrane region" description="Helical" evidence="28">
    <location>
        <begin position="1359"/>
        <end position="1385"/>
    </location>
</feature>
<evidence type="ECO:0000256" key="1">
    <source>
        <dbReference type="ARBA" id="ARBA00004651"/>
    </source>
</evidence>
<keyword evidence="9" id="KW-0732">Signal</keyword>
<dbReference type="OrthoDB" id="5984008at2759"/>
<protein>
    <recommendedName>
        <fullName evidence="4">Glutamate [NMDA] receptor subunit 1</fullName>
    </recommendedName>
</protein>
<evidence type="ECO:0000256" key="5">
    <source>
        <dbReference type="ARBA" id="ARBA00022448"/>
    </source>
</evidence>
<evidence type="ECO:0000256" key="20">
    <source>
        <dbReference type="ARBA" id="ARBA00023286"/>
    </source>
</evidence>
<keyword evidence="15 28" id="KW-0472">Membrane</keyword>
<feature type="domain" description="Ionotropic glutamate receptor L-glutamate and glycine-binding" evidence="30">
    <location>
        <begin position="1166"/>
        <end position="1234"/>
    </location>
</feature>
<accession>A0A8S9XVQ6</accession>
<gene>
    <name evidence="31" type="ORF">GE061_013165</name>
</gene>
<dbReference type="InterPro" id="IPR001508">
    <property type="entry name" value="Iono_Glu_rcpt_met"/>
</dbReference>
<dbReference type="InterPro" id="IPR049152">
    <property type="entry name" value="EFR3-like_ARM"/>
</dbReference>
<keyword evidence="6" id="KW-1003">Cell membrane</keyword>
<dbReference type="Gene3D" id="1.10.287.70">
    <property type="match status" value="1"/>
</dbReference>
<comment type="caution">
    <text evidence="31">The sequence shown here is derived from an EMBL/GenBank/DDBJ whole genome shotgun (WGS) entry which is preliminary data.</text>
</comment>
<feature type="binding site" evidence="25">
    <location>
        <position position="1243"/>
    </location>
    <ligand>
        <name>L-glutamate</name>
        <dbReference type="ChEBI" id="CHEBI:29985"/>
    </ligand>
</feature>
<evidence type="ECO:0000256" key="9">
    <source>
        <dbReference type="ARBA" id="ARBA00022729"/>
    </source>
</evidence>
<dbReference type="Pfam" id="PF01094">
    <property type="entry name" value="ANF_receptor"/>
    <property type="match status" value="1"/>
</dbReference>
<evidence type="ECO:0000256" key="8">
    <source>
        <dbReference type="ARBA" id="ARBA00022692"/>
    </source>
</evidence>
<feature type="binding site" evidence="25">
    <location>
        <position position="1460"/>
    </location>
    <ligand>
        <name>L-glutamate</name>
        <dbReference type="ChEBI" id="CHEBI:29985"/>
    </ligand>
</feature>
<dbReference type="SMART" id="SM00918">
    <property type="entry name" value="Lig_chan-Glu_bd"/>
    <property type="match status" value="1"/>
</dbReference>
<evidence type="ECO:0000256" key="6">
    <source>
        <dbReference type="ARBA" id="ARBA00022475"/>
    </source>
</evidence>
<evidence type="ECO:0000313" key="32">
    <source>
        <dbReference type="Proteomes" id="UP000466442"/>
    </source>
</evidence>
<keyword evidence="7" id="KW-0597">Phosphoprotein</keyword>
<feature type="site" description="Crucial to convey clamshell closure to channel opening" evidence="26">
    <location>
        <position position="1392"/>
    </location>
</feature>
<comment type="similarity">
    <text evidence="2">Belongs to the glutamate-gated ion channel (TC 1.A.10.1) family.</text>
</comment>
<organism evidence="31 32">
    <name type="scientific">Apolygus lucorum</name>
    <name type="common">Small green plant bug</name>
    <name type="synonym">Lygocoris lucorum</name>
    <dbReference type="NCBI Taxonomy" id="248454"/>
    <lineage>
        <taxon>Eukaryota</taxon>
        <taxon>Metazoa</taxon>
        <taxon>Ecdysozoa</taxon>
        <taxon>Arthropoda</taxon>
        <taxon>Hexapoda</taxon>
        <taxon>Insecta</taxon>
        <taxon>Pterygota</taxon>
        <taxon>Neoptera</taxon>
        <taxon>Paraneoptera</taxon>
        <taxon>Hemiptera</taxon>
        <taxon>Heteroptera</taxon>
        <taxon>Panheteroptera</taxon>
        <taxon>Cimicomorpha</taxon>
        <taxon>Miridae</taxon>
        <taxon>Mirini</taxon>
        <taxon>Apolygus</taxon>
    </lineage>
</organism>
<keyword evidence="19" id="KW-0628">Postsynaptic cell membrane</keyword>
<dbReference type="FunFam" id="3.40.50.2300:FF:000266">
    <property type="entry name" value="Glutamate [NMDA] receptor subunit 1"/>
    <property type="match status" value="1"/>
</dbReference>
<evidence type="ECO:0000256" key="26">
    <source>
        <dbReference type="PIRSR" id="PIRSR601508-2"/>
    </source>
</evidence>
<keyword evidence="12 28" id="KW-1133">Transmembrane helix</keyword>
<dbReference type="GO" id="GO:0015276">
    <property type="term" value="F:ligand-gated monoatomic ion channel activity"/>
    <property type="evidence" value="ECO:0007669"/>
    <property type="project" value="InterPro"/>
</dbReference>
<comment type="subunit">
    <text evidence="3">Forms a heteromeric NMDA channel with Nmdar2.</text>
</comment>
<keyword evidence="18" id="KW-0325">Glycoprotein</keyword>
<keyword evidence="13" id="KW-0770">Synapse</keyword>
<evidence type="ECO:0000259" key="30">
    <source>
        <dbReference type="SMART" id="SM00918"/>
    </source>
</evidence>
<evidence type="ECO:0000256" key="10">
    <source>
        <dbReference type="ARBA" id="ARBA00022837"/>
    </source>
</evidence>
<dbReference type="InterPro" id="IPR001828">
    <property type="entry name" value="ANF_lig-bd_rcpt"/>
</dbReference>
<evidence type="ECO:0000256" key="14">
    <source>
        <dbReference type="ARBA" id="ARBA00023065"/>
    </source>
</evidence>
<keyword evidence="11" id="KW-0460">Magnesium</keyword>
<evidence type="ECO:0000256" key="15">
    <source>
        <dbReference type="ARBA" id="ARBA00023136"/>
    </source>
</evidence>
<evidence type="ECO:0000256" key="19">
    <source>
        <dbReference type="ARBA" id="ARBA00023257"/>
    </source>
</evidence>
<evidence type="ECO:0000259" key="29">
    <source>
        <dbReference type="SMART" id="SM00079"/>
    </source>
</evidence>
<evidence type="ECO:0000256" key="24">
    <source>
        <dbReference type="ARBA" id="ARBA00034105"/>
    </source>
</evidence>
<dbReference type="FunFam" id="3.40.50.2300:FF:000025">
    <property type="entry name" value="glutamate receptor ionotropic, NMDA 1 isoform X1"/>
    <property type="match status" value="1"/>
</dbReference>
<dbReference type="InterPro" id="IPR015683">
    <property type="entry name" value="Ionotropic_Glu_rcpt"/>
</dbReference>
<evidence type="ECO:0000256" key="23">
    <source>
        <dbReference type="ARBA" id="ARBA00034100"/>
    </source>
</evidence>
<feature type="domain" description="Ionotropic glutamate receptor C-terminal" evidence="29">
    <location>
        <begin position="1135"/>
        <end position="1523"/>
    </location>
</feature>
<keyword evidence="14" id="KW-0406">Ion transport</keyword>
<evidence type="ECO:0000256" key="22">
    <source>
        <dbReference type="ARBA" id="ARBA00024675"/>
    </source>
</evidence>
<dbReference type="InterPro" id="IPR049872">
    <property type="entry name" value="NMDA1-like_ligand-bd"/>
</dbReference>
<evidence type="ECO:0000256" key="16">
    <source>
        <dbReference type="ARBA" id="ARBA00023157"/>
    </source>
</evidence>
<dbReference type="Pfam" id="PF10613">
    <property type="entry name" value="Lig_chan-Glu_bd"/>
    <property type="match status" value="1"/>
</dbReference>
<dbReference type="GO" id="GO:0038023">
    <property type="term" value="F:signaling receptor activity"/>
    <property type="evidence" value="ECO:0007669"/>
    <property type="project" value="InterPro"/>
</dbReference>
<evidence type="ECO:0000256" key="18">
    <source>
        <dbReference type="ARBA" id="ARBA00023180"/>
    </source>
</evidence>
<evidence type="ECO:0000256" key="13">
    <source>
        <dbReference type="ARBA" id="ARBA00023018"/>
    </source>
</evidence>
<dbReference type="SUPFAM" id="SSF81324">
    <property type="entry name" value="Voltage-gated potassium channels"/>
    <property type="match status" value="1"/>
</dbReference>
<dbReference type="InterPro" id="IPR028082">
    <property type="entry name" value="Peripla_BP_I"/>
</dbReference>
<dbReference type="SMART" id="SM00079">
    <property type="entry name" value="PBPe"/>
    <property type="match status" value="1"/>
</dbReference>